<feature type="transmembrane region" description="Helical" evidence="8">
    <location>
        <begin position="68"/>
        <end position="91"/>
    </location>
</feature>
<evidence type="ECO:0000313" key="10">
    <source>
        <dbReference type="EMBL" id="VYU16881.1"/>
    </source>
</evidence>
<evidence type="ECO:0000256" key="7">
    <source>
        <dbReference type="ARBA" id="ARBA00038481"/>
    </source>
</evidence>
<dbReference type="PANTHER" id="PTHR30443">
    <property type="entry name" value="INNER MEMBRANE PROTEIN"/>
    <property type="match status" value="1"/>
</dbReference>
<evidence type="ECO:0000256" key="2">
    <source>
        <dbReference type="ARBA" id="ARBA00022475"/>
    </source>
</evidence>
<dbReference type="InterPro" id="IPR040423">
    <property type="entry name" value="PEA_transferase"/>
</dbReference>
<dbReference type="SUPFAM" id="SSF53649">
    <property type="entry name" value="Alkaline phosphatase-like"/>
    <property type="match status" value="1"/>
</dbReference>
<dbReference type="InterPro" id="IPR000917">
    <property type="entry name" value="Sulfatase_N"/>
</dbReference>
<dbReference type="InterPro" id="IPR017850">
    <property type="entry name" value="Alkaline_phosphatase_core_sf"/>
</dbReference>
<dbReference type="GO" id="GO:0005886">
    <property type="term" value="C:plasma membrane"/>
    <property type="evidence" value="ECO:0007669"/>
    <property type="project" value="UniProtKB-SubCell"/>
</dbReference>
<dbReference type="GO" id="GO:0009244">
    <property type="term" value="P:lipopolysaccharide core region biosynthetic process"/>
    <property type="evidence" value="ECO:0007669"/>
    <property type="project" value="TreeGrafter"/>
</dbReference>
<evidence type="ECO:0000256" key="8">
    <source>
        <dbReference type="SAM" id="Phobius"/>
    </source>
</evidence>
<gene>
    <name evidence="10" type="primary">yhbX</name>
    <name evidence="10" type="ORF">EMLFYP7_01580</name>
</gene>
<dbReference type="AlphaFoldDB" id="A0A6N3CQG1"/>
<keyword evidence="3 10" id="KW-0808">Transferase</keyword>
<keyword evidence="6 8" id="KW-0472">Membrane</keyword>
<feature type="domain" description="Sulfatase N-terminal" evidence="9">
    <location>
        <begin position="228"/>
        <end position="468"/>
    </location>
</feature>
<protein>
    <submittedName>
        <fullName evidence="10">Phosphoethanolamine transferase YhbX</fullName>
        <ecNumber evidence="10">2.7.-.-</ecNumber>
    </submittedName>
</protein>
<evidence type="ECO:0000256" key="5">
    <source>
        <dbReference type="ARBA" id="ARBA00022989"/>
    </source>
</evidence>
<feature type="transmembrane region" description="Helical" evidence="8">
    <location>
        <begin position="117"/>
        <end position="135"/>
    </location>
</feature>
<sequence length="550" mass="62005">MSFAKSLALTFDKKFRGYFIVLLIVSVFLQLWPVFFTQPVRFALRIAICNVLLLLSVSAVYRYVPGKIITFILTLALTLNFAVAFSCWDIYQSEFNTVFAMSILATNASEAKSMFGLYAYLLPVVALYFVVTWYTVKSLSVNITPRVKFISVILLVLFMGWFAVTCFIKKKQDLEVYYPLSSRILVYTPLYTGAELIIAHRDNALAEQIIKADPHYPALQIHDTGIENYVVIVGESARRSNMQLYGFAQQTTPVEASFARNALVFSQAIAPASATVLAVPMILSNADPDHFTVDRLADNVVNIAAKSGYYTEWISAQGNSGKSNNYIVAIASTSAKHQWIQTRYDTDLLPALDEALKKPGRKVIFLHINGSHEVACDRYPESAAVLNTGDKYEDCYNNAIHFTDFFIGEVARRLQDSASSLLYFSDHGLEKNPELASLYMHGSRNPSKEAYNVPQFIWYSPQALENQKRRLGWVSEPWSTANNYSLMLSWLGIDTGTENCLSLLEHCYQPQSQIFVMDGGRHIFNYSQLRKNFSSPETAIPWRKAKSDSL</sequence>
<evidence type="ECO:0000256" key="4">
    <source>
        <dbReference type="ARBA" id="ARBA00022692"/>
    </source>
</evidence>
<keyword evidence="5 8" id="KW-1133">Transmembrane helix</keyword>
<organism evidence="10">
    <name type="scientific">Phytobacter massiliensis</name>
    <dbReference type="NCBI Taxonomy" id="1485952"/>
    <lineage>
        <taxon>Bacteria</taxon>
        <taxon>Pseudomonadati</taxon>
        <taxon>Pseudomonadota</taxon>
        <taxon>Gammaproteobacteria</taxon>
        <taxon>Enterobacterales</taxon>
        <taxon>Enterobacteriaceae</taxon>
        <taxon>Phytobacter</taxon>
    </lineage>
</organism>
<dbReference type="CDD" id="cd16017">
    <property type="entry name" value="LptA"/>
    <property type="match status" value="1"/>
</dbReference>
<feature type="transmembrane region" description="Helical" evidence="8">
    <location>
        <begin position="15"/>
        <end position="36"/>
    </location>
</feature>
<accession>A0A6N3CQG1</accession>
<keyword evidence="2" id="KW-1003">Cell membrane</keyword>
<dbReference type="GO" id="GO:0016776">
    <property type="term" value="F:phosphotransferase activity, phosphate group as acceptor"/>
    <property type="evidence" value="ECO:0007669"/>
    <property type="project" value="TreeGrafter"/>
</dbReference>
<dbReference type="EC" id="2.7.-.-" evidence="10"/>
<dbReference type="Gene3D" id="3.40.720.10">
    <property type="entry name" value="Alkaline Phosphatase, subunit A"/>
    <property type="match status" value="1"/>
</dbReference>
<reference evidence="10" key="1">
    <citation type="submission" date="2019-11" db="EMBL/GenBank/DDBJ databases">
        <authorList>
            <person name="Feng L."/>
        </authorList>
    </citation>
    <scope>NUCLEOTIDE SEQUENCE</scope>
    <source>
        <strain evidence="10">EMassiliensisLFYP7</strain>
    </source>
</reference>
<evidence type="ECO:0000259" key="9">
    <source>
        <dbReference type="Pfam" id="PF00884"/>
    </source>
</evidence>
<dbReference type="InterPro" id="IPR058130">
    <property type="entry name" value="PEA_transf_C"/>
</dbReference>
<name>A0A6N3CQG1_9ENTR</name>
<feature type="transmembrane region" description="Helical" evidence="8">
    <location>
        <begin position="147"/>
        <end position="164"/>
    </location>
</feature>
<evidence type="ECO:0000256" key="6">
    <source>
        <dbReference type="ARBA" id="ARBA00023136"/>
    </source>
</evidence>
<keyword evidence="4 8" id="KW-0812">Transmembrane</keyword>
<dbReference type="RefSeq" id="WP_156565705.1">
    <property type="nucleotide sequence ID" value="NZ_CACRTZ010000006.1"/>
</dbReference>
<dbReference type="Pfam" id="PF00884">
    <property type="entry name" value="Sulfatase"/>
    <property type="match status" value="1"/>
</dbReference>
<comment type="subcellular location">
    <subcellularLocation>
        <location evidence="1">Cell membrane</location>
        <topology evidence="1">Multi-pass membrane protein</topology>
    </subcellularLocation>
</comment>
<comment type="similarity">
    <text evidence="7">Belongs to the phosphoethanolamine transferase family.</text>
</comment>
<evidence type="ECO:0000256" key="1">
    <source>
        <dbReference type="ARBA" id="ARBA00004651"/>
    </source>
</evidence>
<dbReference type="PANTHER" id="PTHR30443:SF4">
    <property type="entry name" value="PHOSPHOETHANOLAMINE TRANSFERASE OPGE-RELATED"/>
    <property type="match status" value="1"/>
</dbReference>
<evidence type="ECO:0000256" key="3">
    <source>
        <dbReference type="ARBA" id="ARBA00022679"/>
    </source>
</evidence>
<dbReference type="EMBL" id="CACRTZ010000006">
    <property type="protein sequence ID" value="VYU16881.1"/>
    <property type="molecule type" value="Genomic_DNA"/>
</dbReference>
<proteinExistence type="inferred from homology"/>
<feature type="transmembrane region" description="Helical" evidence="8">
    <location>
        <begin position="42"/>
        <end position="61"/>
    </location>
</feature>